<dbReference type="Proteomes" id="UP000260773">
    <property type="component" value="Unassembled WGS sequence"/>
</dbReference>
<comment type="subcellular location">
    <subcellularLocation>
        <location evidence="1 7">Cell membrane</location>
        <topology evidence="1 7">Multi-pass membrane protein</topology>
    </subcellularLocation>
</comment>
<name>A0A3E2XLG7_9FIRM</name>
<evidence type="ECO:0000313" key="11">
    <source>
        <dbReference type="Proteomes" id="UP000260773"/>
    </source>
</evidence>
<evidence type="ECO:0000313" key="9">
    <source>
        <dbReference type="EMBL" id="RGB76630.1"/>
    </source>
</evidence>
<evidence type="ECO:0000259" key="8">
    <source>
        <dbReference type="PROSITE" id="PS50928"/>
    </source>
</evidence>
<keyword evidence="12" id="KW-1185">Reference proteome</keyword>
<keyword evidence="5 7" id="KW-1133">Transmembrane helix</keyword>
<dbReference type="GO" id="GO:0055085">
    <property type="term" value="P:transmembrane transport"/>
    <property type="evidence" value="ECO:0007669"/>
    <property type="project" value="InterPro"/>
</dbReference>
<feature type="transmembrane region" description="Helical" evidence="7">
    <location>
        <begin position="192"/>
        <end position="214"/>
    </location>
</feature>
<reference evidence="11 12" key="1">
    <citation type="submission" date="2018-08" db="EMBL/GenBank/DDBJ databases">
        <title>A genome reference for cultivated species of the human gut microbiota.</title>
        <authorList>
            <person name="Zou Y."/>
            <person name="Xue W."/>
            <person name="Luo G."/>
        </authorList>
    </citation>
    <scope>NUCLEOTIDE SEQUENCE [LARGE SCALE GENOMIC DNA]</scope>
    <source>
        <strain evidence="9 11">AF45-17</strain>
        <strain evidence="10 12">AM28-39</strain>
    </source>
</reference>
<evidence type="ECO:0000313" key="10">
    <source>
        <dbReference type="EMBL" id="RGC47044.1"/>
    </source>
</evidence>
<gene>
    <name evidence="9" type="ORF">DW070_13095</name>
    <name evidence="10" type="ORF">DW747_09070</name>
</gene>
<feature type="transmembrane region" description="Helical" evidence="7">
    <location>
        <begin position="119"/>
        <end position="139"/>
    </location>
</feature>
<evidence type="ECO:0000313" key="12">
    <source>
        <dbReference type="Proteomes" id="UP000261231"/>
    </source>
</evidence>
<dbReference type="PROSITE" id="PS50928">
    <property type="entry name" value="ABC_TM1"/>
    <property type="match status" value="1"/>
</dbReference>
<keyword evidence="6 7" id="KW-0472">Membrane</keyword>
<dbReference type="RefSeq" id="WP_015514195.1">
    <property type="nucleotide sequence ID" value="NZ_JAJCNA010000001.1"/>
</dbReference>
<dbReference type="Pfam" id="PF00528">
    <property type="entry name" value="BPD_transp_1"/>
    <property type="match status" value="1"/>
</dbReference>
<evidence type="ECO:0000256" key="7">
    <source>
        <dbReference type="RuleBase" id="RU363032"/>
    </source>
</evidence>
<dbReference type="EMBL" id="QVFD01000007">
    <property type="protein sequence ID" value="RGC47044.1"/>
    <property type="molecule type" value="Genomic_DNA"/>
</dbReference>
<keyword evidence="3" id="KW-1003">Cell membrane</keyword>
<dbReference type="AlphaFoldDB" id="A0A3E2XLG7"/>
<dbReference type="OrthoDB" id="9771544at2"/>
<organism evidence="10 12">
    <name type="scientific">Coprococcus catus</name>
    <dbReference type="NCBI Taxonomy" id="116085"/>
    <lineage>
        <taxon>Bacteria</taxon>
        <taxon>Bacillati</taxon>
        <taxon>Bacillota</taxon>
        <taxon>Clostridia</taxon>
        <taxon>Lachnospirales</taxon>
        <taxon>Lachnospiraceae</taxon>
        <taxon>Coprococcus</taxon>
    </lineage>
</organism>
<feature type="transmembrane region" description="Helical" evidence="7">
    <location>
        <begin position="247"/>
        <end position="267"/>
    </location>
</feature>
<evidence type="ECO:0000256" key="5">
    <source>
        <dbReference type="ARBA" id="ARBA00022989"/>
    </source>
</evidence>
<evidence type="ECO:0000256" key="6">
    <source>
        <dbReference type="ARBA" id="ARBA00023136"/>
    </source>
</evidence>
<comment type="caution">
    <text evidence="10">The sequence shown here is derived from an EMBL/GenBank/DDBJ whole genome shotgun (WGS) entry which is preliminary data.</text>
</comment>
<keyword evidence="2 7" id="KW-0813">Transport</keyword>
<feature type="domain" description="ABC transmembrane type-1" evidence="8">
    <location>
        <begin position="82"/>
        <end position="268"/>
    </location>
</feature>
<accession>A0A3E2XLG7</accession>
<feature type="transmembrane region" description="Helical" evidence="7">
    <location>
        <begin position="9"/>
        <end position="34"/>
    </location>
</feature>
<dbReference type="CDD" id="cd06261">
    <property type="entry name" value="TM_PBP2"/>
    <property type="match status" value="1"/>
</dbReference>
<dbReference type="InterPro" id="IPR000515">
    <property type="entry name" value="MetI-like"/>
</dbReference>
<feature type="transmembrane region" description="Helical" evidence="7">
    <location>
        <begin position="88"/>
        <end position="107"/>
    </location>
</feature>
<dbReference type="Proteomes" id="UP000261231">
    <property type="component" value="Unassembled WGS sequence"/>
</dbReference>
<evidence type="ECO:0000256" key="2">
    <source>
        <dbReference type="ARBA" id="ARBA00022448"/>
    </source>
</evidence>
<comment type="similarity">
    <text evidence="7">Belongs to the binding-protein-dependent transport system permease family.</text>
</comment>
<evidence type="ECO:0000256" key="1">
    <source>
        <dbReference type="ARBA" id="ARBA00004651"/>
    </source>
</evidence>
<dbReference type="Gene3D" id="1.10.3720.10">
    <property type="entry name" value="MetI-like"/>
    <property type="match status" value="1"/>
</dbReference>
<feature type="transmembrane region" description="Helical" evidence="7">
    <location>
        <begin position="151"/>
        <end position="171"/>
    </location>
</feature>
<dbReference type="GO" id="GO:0005886">
    <property type="term" value="C:plasma membrane"/>
    <property type="evidence" value="ECO:0007669"/>
    <property type="project" value="UniProtKB-SubCell"/>
</dbReference>
<evidence type="ECO:0000256" key="4">
    <source>
        <dbReference type="ARBA" id="ARBA00022692"/>
    </source>
</evidence>
<protein>
    <submittedName>
        <fullName evidence="10">Carbohydrate ABC transporter permease</fullName>
    </submittedName>
</protein>
<dbReference type="PANTHER" id="PTHR43744:SF8">
    <property type="entry name" value="SN-GLYCEROL-3-PHOSPHATE TRANSPORT SYSTEM PERMEASE PROTEIN UGPE"/>
    <property type="match status" value="1"/>
</dbReference>
<sequence length="283" mass="31183">MKHKIFKRILLLLLLVLAVIICFPVVFLIVGSLMGTDELNHYLGAVLGKADGFASWALLPTYPTFKAYVQLLLDSPEFFVMFWNSVKMTGAILLGQIVTGVPAAWGFARLDIPGKKVLFNLYIILMLMPFQVTMLSNYLTLDAMHLVDTQWAVILPAAFSTFPVFIMYHFFRSIPKGIIESAELDGANKFQVFLSIGVPLGSSGIVSALVLSFLDAWNLIEQPLTFLKSKTLWPLSLYLPNISMDNAGLAFVASVITLVPSLLVFLAGQNYLEQGIAASAVKE</sequence>
<dbReference type="InterPro" id="IPR035906">
    <property type="entry name" value="MetI-like_sf"/>
</dbReference>
<keyword evidence="4 7" id="KW-0812">Transmembrane</keyword>
<dbReference type="SUPFAM" id="SSF161098">
    <property type="entry name" value="MetI-like"/>
    <property type="match status" value="1"/>
</dbReference>
<dbReference type="PANTHER" id="PTHR43744">
    <property type="entry name" value="ABC TRANSPORTER PERMEASE PROTEIN MG189-RELATED-RELATED"/>
    <property type="match status" value="1"/>
</dbReference>
<evidence type="ECO:0000256" key="3">
    <source>
        <dbReference type="ARBA" id="ARBA00022475"/>
    </source>
</evidence>
<proteinExistence type="inferred from homology"/>
<dbReference type="EMBL" id="QVEP01000039">
    <property type="protein sequence ID" value="RGB76630.1"/>
    <property type="molecule type" value="Genomic_DNA"/>
</dbReference>